<evidence type="ECO:0000313" key="3">
    <source>
        <dbReference type="Proteomes" id="UP000250321"/>
    </source>
</evidence>
<feature type="region of interest" description="Disordered" evidence="1">
    <location>
        <begin position="1"/>
        <end position="24"/>
    </location>
</feature>
<protein>
    <submittedName>
        <fullName evidence="2">Uncharacterized protein</fullName>
    </submittedName>
</protein>
<organism evidence="2 3">
    <name type="scientific">Prunus yedoensis var. nudiflora</name>
    <dbReference type="NCBI Taxonomy" id="2094558"/>
    <lineage>
        <taxon>Eukaryota</taxon>
        <taxon>Viridiplantae</taxon>
        <taxon>Streptophyta</taxon>
        <taxon>Embryophyta</taxon>
        <taxon>Tracheophyta</taxon>
        <taxon>Spermatophyta</taxon>
        <taxon>Magnoliopsida</taxon>
        <taxon>eudicotyledons</taxon>
        <taxon>Gunneridae</taxon>
        <taxon>Pentapetalae</taxon>
        <taxon>rosids</taxon>
        <taxon>fabids</taxon>
        <taxon>Rosales</taxon>
        <taxon>Rosaceae</taxon>
        <taxon>Amygdaloideae</taxon>
        <taxon>Amygdaleae</taxon>
        <taxon>Prunus</taxon>
    </lineage>
</organism>
<comment type="caution">
    <text evidence="2">The sequence shown here is derived from an EMBL/GenBank/DDBJ whole genome shotgun (WGS) entry which is preliminary data.</text>
</comment>
<sequence>MRNRNREESTRPDNPIAREPRQLLGHIGQDVDTISRILLGEYLVSGRMTLRKRPTFRWSNLSLD</sequence>
<dbReference type="AlphaFoldDB" id="A0A314Y6Z1"/>
<evidence type="ECO:0000313" key="2">
    <source>
        <dbReference type="EMBL" id="PQP99743.1"/>
    </source>
</evidence>
<reference evidence="2 3" key="1">
    <citation type="submission" date="2018-02" db="EMBL/GenBank/DDBJ databases">
        <title>Draft genome of wild Prunus yedoensis var. nudiflora.</title>
        <authorList>
            <person name="Baek S."/>
            <person name="Kim J.-H."/>
            <person name="Choi K."/>
            <person name="Kim G.-B."/>
            <person name="Cho A."/>
            <person name="Jang H."/>
            <person name="Shin C.-H."/>
            <person name="Yu H.-J."/>
            <person name="Mun J.-H."/>
        </authorList>
    </citation>
    <scope>NUCLEOTIDE SEQUENCE [LARGE SCALE GENOMIC DNA]</scope>
    <source>
        <strain evidence="3">cv. Jeju island</strain>
        <tissue evidence="2">Leaf</tissue>
    </source>
</reference>
<evidence type="ECO:0000256" key="1">
    <source>
        <dbReference type="SAM" id="MobiDB-lite"/>
    </source>
</evidence>
<feature type="compositionally biased region" description="Basic and acidic residues" evidence="1">
    <location>
        <begin position="1"/>
        <end position="21"/>
    </location>
</feature>
<gene>
    <name evidence="2" type="ORF">Pyn_28002</name>
</gene>
<dbReference type="Proteomes" id="UP000250321">
    <property type="component" value="Unassembled WGS sequence"/>
</dbReference>
<dbReference type="EMBL" id="PJQY01001776">
    <property type="protein sequence ID" value="PQP99743.1"/>
    <property type="molecule type" value="Genomic_DNA"/>
</dbReference>
<name>A0A314Y6Z1_PRUYE</name>
<keyword evidence="3" id="KW-1185">Reference proteome</keyword>
<accession>A0A314Y6Z1</accession>
<proteinExistence type="predicted"/>